<evidence type="ECO:0000256" key="4">
    <source>
        <dbReference type="HAMAP-Rule" id="MF_01341"/>
    </source>
</evidence>
<dbReference type="Pfam" id="PF00828">
    <property type="entry name" value="Ribosomal_L27A"/>
    <property type="match status" value="1"/>
</dbReference>
<dbReference type="InterPro" id="IPR030878">
    <property type="entry name" value="Ribosomal_uL15"/>
</dbReference>
<proteinExistence type="inferred from homology"/>
<dbReference type="GO" id="GO:0006412">
    <property type="term" value="P:translation"/>
    <property type="evidence" value="ECO:0007669"/>
    <property type="project" value="UniProtKB-UniRule"/>
</dbReference>
<comment type="subunit">
    <text evidence="4">Part of the 50S ribosomal subunit.</text>
</comment>
<comment type="similarity">
    <text evidence="1 4">Belongs to the universal ribosomal protein uL15 family.</text>
</comment>
<dbReference type="EMBL" id="SNXI01000007">
    <property type="protein sequence ID" value="TDP33189.1"/>
    <property type="molecule type" value="Genomic_DNA"/>
</dbReference>
<dbReference type="PANTHER" id="PTHR12934">
    <property type="entry name" value="50S RIBOSOMAL PROTEIN L15"/>
    <property type="match status" value="1"/>
</dbReference>
<dbReference type="GO" id="GO:0022625">
    <property type="term" value="C:cytosolic large ribosomal subunit"/>
    <property type="evidence" value="ECO:0007669"/>
    <property type="project" value="TreeGrafter"/>
</dbReference>
<dbReference type="AlphaFoldDB" id="A0A4R6PAG6"/>
<organism evidence="7 8">
    <name type="scientific">Idiomarina aquatica</name>
    <dbReference type="NCBI Taxonomy" id="1327752"/>
    <lineage>
        <taxon>Bacteria</taxon>
        <taxon>Pseudomonadati</taxon>
        <taxon>Pseudomonadota</taxon>
        <taxon>Gammaproteobacteria</taxon>
        <taxon>Alteromonadales</taxon>
        <taxon>Idiomarinaceae</taxon>
        <taxon>Idiomarina</taxon>
    </lineage>
</organism>
<dbReference type="Gene3D" id="3.100.10.10">
    <property type="match status" value="1"/>
</dbReference>
<dbReference type="PANTHER" id="PTHR12934:SF11">
    <property type="entry name" value="LARGE RIBOSOMAL SUBUNIT PROTEIN UL15M"/>
    <property type="match status" value="1"/>
</dbReference>
<protein>
    <recommendedName>
        <fullName evidence="4">Large ribosomal subunit protein uL15</fullName>
    </recommendedName>
</protein>
<dbReference type="GO" id="GO:0003735">
    <property type="term" value="F:structural constituent of ribosome"/>
    <property type="evidence" value="ECO:0007669"/>
    <property type="project" value="InterPro"/>
</dbReference>
<feature type="domain" description="Large ribosomal subunit protein uL15/eL18" evidence="6">
    <location>
        <begin position="84"/>
        <end position="144"/>
    </location>
</feature>
<dbReference type="InterPro" id="IPR021131">
    <property type="entry name" value="Ribosomal_uL15/eL18"/>
</dbReference>
<evidence type="ECO:0000313" key="7">
    <source>
        <dbReference type="EMBL" id="TDP33189.1"/>
    </source>
</evidence>
<dbReference type="Proteomes" id="UP000295531">
    <property type="component" value="Unassembled WGS sequence"/>
</dbReference>
<dbReference type="SUPFAM" id="SSF52080">
    <property type="entry name" value="Ribosomal proteins L15p and L18e"/>
    <property type="match status" value="1"/>
</dbReference>
<keyword evidence="4" id="KW-0699">rRNA-binding</keyword>
<gene>
    <name evidence="4" type="primary">rplO</name>
    <name evidence="7" type="ORF">DEU29_1078</name>
</gene>
<dbReference type="GO" id="GO:0019843">
    <property type="term" value="F:rRNA binding"/>
    <property type="evidence" value="ECO:0007669"/>
    <property type="project" value="UniProtKB-UniRule"/>
</dbReference>
<comment type="function">
    <text evidence="4">Binds to the 23S rRNA.</text>
</comment>
<sequence length="145" mass="14978">MMELNNLSPAPGAKSSKKRVGRGIGSGLGKTGGRGHKGQKSRSGGSVKPGFEGGQMPIQRRLPKFGFTSRKAMTTAELNLAEIAKVEGDVVDLATLKAAGLIRKNVLAAKVIKSGEISRKVTVNGLKVTKGAREAIEAAGGKIEG</sequence>
<dbReference type="InterPro" id="IPR005749">
    <property type="entry name" value="Ribosomal_uL15_bac-type"/>
</dbReference>
<reference evidence="7 8" key="1">
    <citation type="submission" date="2019-03" db="EMBL/GenBank/DDBJ databases">
        <title>Freshwater and sediment microbial communities from various areas in North America, analyzing microbe dynamics in response to fracking.</title>
        <authorList>
            <person name="Lamendella R."/>
        </authorList>
    </citation>
    <scope>NUCLEOTIDE SEQUENCE [LARGE SCALE GENOMIC DNA]</scope>
    <source>
        <strain evidence="7 8">18_TX</strain>
    </source>
</reference>
<evidence type="ECO:0000259" key="6">
    <source>
        <dbReference type="Pfam" id="PF00828"/>
    </source>
</evidence>
<keyword evidence="3 4" id="KW-0687">Ribonucleoprotein</keyword>
<evidence type="ECO:0000256" key="3">
    <source>
        <dbReference type="ARBA" id="ARBA00023274"/>
    </source>
</evidence>
<dbReference type="NCBIfam" id="TIGR01071">
    <property type="entry name" value="rplO_bact"/>
    <property type="match status" value="1"/>
</dbReference>
<evidence type="ECO:0000256" key="1">
    <source>
        <dbReference type="ARBA" id="ARBA00007320"/>
    </source>
</evidence>
<evidence type="ECO:0000256" key="5">
    <source>
        <dbReference type="SAM" id="MobiDB-lite"/>
    </source>
</evidence>
<evidence type="ECO:0000313" key="8">
    <source>
        <dbReference type="Proteomes" id="UP000295531"/>
    </source>
</evidence>
<keyword evidence="8" id="KW-1185">Reference proteome</keyword>
<name>A0A4R6PAG6_9GAMM</name>
<keyword evidence="2 4" id="KW-0689">Ribosomal protein</keyword>
<feature type="compositionally biased region" description="Gly residues" evidence="5">
    <location>
        <begin position="22"/>
        <end position="32"/>
    </location>
</feature>
<keyword evidence="4" id="KW-0694">RNA-binding</keyword>
<evidence type="ECO:0000256" key="2">
    <source>
        <dbReference type="ARBA" id="ARBA00022980"/>
    </source>
</evidence>
<comment type="caution">
    <text evidence="7">The sequence shown here is derived from an EMBL/GenBank/DDBJ whole genome shotgun (WGS) entry which is preliminary data.</text>
</comment>
<dbReference type="InterPro" id="IPR036227">
    <property type="entry name" value="Ribosomal_uL15/eL18_sf"/>
</dbReference>
<accession>A0A4R6PAG6</accession>
<feature type="region of interest" description="Disordered" evidence="5">
    <location>
        <begin position="1"/>
        <end position="62"/>
    </location>
</feature>
<dbReference type="HAMAP" id="MF_01341">
    <property type="entry name" value="Ribosomal_uL15"/>
    <property type="match status" value="1"/>
</dbReference>